<sequence length="526" mass="59563">MLQYTAMDPDGLNVAISGRYGLAHYSIVDRKWKLFGNEAQEHDFVVVGGMMWWESFLVVAVYDIAQDRDELRFYPRDSKLDNKFALVKRLPSQILLMSLDRDKLLTFAADSTLAIFQLKDNLKSDSLNPASIDPCDCMQTIDVGALCVHPACVISVYLTTLRTSFSSTSSQQHSVVINVSGRLMILHHEYLVQDNNHGNAPQYITPTVLASCVEMVWLPRANNPSCSSTSMNHNIYLSEALWLYCGQEMRVWLPLREKSQSSVHTFISNRIMLSFPVSIYPLTILFDKAIILGAENDSLSYTTGIPTSPDPYGAPNALFPFCILQRTSQVYLHQILRQLIRRNLGYYAWEIARSCSKLPYFPHSLELLLHEVLEEEATSKEPIPDALLPSVIEFVREFPVYLRTVGQCARKTELALWPHLFSVAGRPRALFDECLQRGQLDIAATYLLVIQNLESPTVSRKFATQLVDKALESRKLDLVKDLVRFLKAIDPNDVEPMRTSIPKFNTQTPPISPSEYDISMVLGTMQ</sequence>
<dbReference type="PANTHER" id="PTHR22746:SF10">
    <property type="entry name" value="GUANINE NUCLEOTIDE EXCHANGE FACTOR SUBUNIT RIC1"/>
    <property type="match status" value="1"/>
</dbReference>
<evidence type="ECO:0000256" key="1">
    <source>
        <dbReference type="ARBA" id="ARBA00004370"/>
    </source>
</evidence>
<dbReference type="GO" id="GO:0034066">
    <property type="term" value="C:Ric1-Rgp1 guanyl-nucleotide exchange factor complex"/>
    <property type="evidence" value="ECO:0007669"/>
    <property type="project" value="InterPro"/>
</dbReference>
<dbReference type="GO" id="GO:0005829">
    <property type="term" value="C:cytosol"/>
    <property type="evidence" value="ECO:0007669"/>
    <property type="project" value="TreeGrafter"/>
</dbReference>
<dbReference type="Proteomes" id="UP000708208">
    <property type="component" value="Unassembled WGS sequence"/>
</dbReference>
<gene>
    <name evidence="5" type="ORF">AFUS01_LOCUS17158</name>
</gene>
<feature type="non-terminal residue" evidence="5">
    <location>
        <position position="1"/>
    </location>
</feature>
<organism evidence="5 6">
    <name type="scientific">Allacma fusca</name>
    <dbReference type="NCBI Taxonomy" id="39272"/>
    <lineage>
        <taxon>Eukaryota</taxon>
        <taxon>Metazoa</taxon>
        <taxon>Ecdysozoa</taxon>
        <taxon>Arthropoda</taxon>
        <taxon>Hexapoda</taxon>
        <taxon>Collembola</taxon>
        <taxon>Symphypleona</taxon>
        <taxon>Sminthuridae</taxon>
        <taxon>Allacma</taxon>
    </lineage>
</organism>
<dbReference type="EMBL" id="CAJVCH010162816">
    <property type="protein sequence ID" value="CAG7728373.1"/>
    <property type="molecule type" value="Genomic_DNA"/>
</dbReference>
<comment type="caution">
    <text evidence="5">The sequence shown here is derived from an EMBL/GenBank/DDBJ whole genome shotgun (WGS) entry which is preliminary data.</text>
</comment>
<dbReference type="AlphaFoldDB" id="A0A8J2NVU5"/>
<evidence type="ECO:0000259" key="4">
    <source>
        <dbReference type="Pfam" id="PF07064"/>
    </source>
</evidence>
<dbReference type="InterPro" id="IPR040096">
    <property type="entry name" value="Ric1"/>
</dbReference>
<keyword evidence="6" id="KW-1185">Reference proteome</keyword>
<dbReference type="InterPro" id="IPR009771">
    <property type="entry name" value="RIC1_C"/>
</dbReference>
<evidence type="ECO:0000313" key="6">
    <source>
        <dbReference type="Proteomes" id="UP000708208"/>
    </source>
</evidence>
<keyword evidence="2" id="KW-0472">Membrane</keyword>
<dbReference type="GO" id="GO:0042147">
    <property type="term" value="P:retrograde transport, endosome to Golgi"/>
    <property type="evidence" value="ECO:0007669"/>
    <property type="project" value="TreeGrafter"/>
</dbReference>
<evidence type="ECO:0000256" key="2">
    <source>
        <dbReference type="ARBA" id="ARBA00023136"/>
    </source>
</evidence>
<dbReference type="Pfam" id="PF07064">
    <property type="entry name" value="RIC1"/>
    <property type="match status" value="1"/>
</dbReference>
<feature type="domain" description="RIC1 C-terminal alpha solenoid region" evidence="4">
    <location>
        <begin position="333"/>
        <end position="496"/>
    </location>
</feature>
<proteinExistence type="predicted"/>
<dbReference type="GO" id="GO:0000139">
    <property type="term" value="C:Golgi membrane"/>
    <property type="evidence" value="ECO:0007669"/>
    <property type="project" value="TreeGrafter"/>
</dbReference>
<dbReference type="Pfam" id="PF25440">
    <property type="entry name" value="Beta-prop_RIC1_2nd"/>
    <property type="match status" value="1"/>
</dbReference>
<dbReference type="PANTHER" id="PTHR22746">
    <property type="entry name" value="RAB6A-GEF COMPLEX PARTNER PROTEIN 1"/>
    <property type="match status" value="1"/>
</dbReference>
<evidence type="ECO:0000313" key="5">
    <source>
        <dbReference type="EMBL" id="CAG7728373.1"/>
    </source>
</evidence>
<dbReference type="OrthoDB" id="67540at2759"/>
<accession>A0A8J2NVU5</accession>
<comment type="subcellular location">
    <subcellularLocation>
        <location evidence="1">Membrane</location>
    </subcellularLocation>
</comment>
<name>A0A8J2NVU5_9HEXA</name>
<reference evidence="5" key="1">
    <citation type="submission" date="2021-06" db="EMBL/GenBank/DDBJ databases">
        <authorList>
            <person name="Hodson N. C."/>
            <person name="Mongue J. A."/>
            <person name="Jaron S. K."/>
        </authorList>
    </citation>
    <scope>NUCLEOTIDE SEQUENCE</scope>
</reference>
<dbReference type="GO" id="GO:0006886">
    <property type="term" value="P:intracellular protein transport"/>
    <property type="evidence" value="ECO:0007669"/>
    <property type="project" value="InterPro"/>
</dbReference>
<evidence type="ECO:0000256" key="3">
    <source>
        <dbReference type="ARBA" id="ARBA00029879"/>
    </source>
</evidence>
<protein>
    <recommendedName>
        <fullName evidence="3">Protein RIC1 homolog</fullName>
    </recommendedName>
</protein>